<proteinExistence type="predicted"/>
<dbReference type="InterPro" id="IPR012338">
    <property type="entry name" value="Beta-lactam/transpept-like"/>
</dbReference>
<keyword evidence="3" id="KW-1185">Reference proteome</keyword>
<dbReference type="EMBL" id="JAVDXT010000001">
    <property type="protein sequence ID" value="MDR7375867.1"/>
    <property type="molecule type" value="Genomic_DNA"/>
</dbReference>
<comment type="caution">
    <text evidence="2">The sequence shown here is derived from an EMBL/GenBank/DDBJ whole genome shotgun (WGS) entry which is preliminary data.</text>
</comment>
<accession>A0ABU2C3F5</accession>
<dbReference type="Pfam" id="PF00144">
    <property type="entry name" value="Beta-lactamase"/>
    <property type="match status" value="1"/>
</dbReference>
<dbReference type="Proteomes" id="UP001180487">
    <property type="component" value="Unassembled WGS sequence"/>
</dbReference>
<dbReference type="SUPFAM" id="SSF56601">
    <property type="entry name" value="beta-lactamase/transpeptidase-like"/>
    <property type="match status" value="1"/>
</dbReference>
<dbReference type="InterPro" id="IPR050789">
    <property type="entry name" value="Diverse_Enzym_Activities"/>
</dbReference>
<sequence>MQNKTTSRREFVAGSLAAALGGAIPFNGSSAAEKPGDWAESKDSGVDQAGVQKVLDDARSLKALRSVVVIKNGSLVAEQYYGGVAATDLQAVNSVTKSIASILVGAAIEQGKIKSLSETVGSLLPAAAERAPHSAVLAITLEQILSDTSGLVYDFQTGVRALEAAEDPVSFVLGLPVDPQQVGKWVYNDAAISLLSPILVQAQGMSVDQLAQRDLFSPLGIEKIAAAKDRAGNFLSYRGLRLRARDLAKVAWTMTNGGRWGDKQIVPLEWVKESTRPHVLTTWGATPMRRTGYGYLWFTGDLGERPVVWAWGYGAQFALVVPSLRLAVVTTATNPSPADLVAQNNAVMTMVAQIVAVAE</sequence>
<reference evidence="2 3" key="1">
    <citation type="submission" date="2023-07" db="EMBL/GenBank/DDBJ databases">
        <title>Sorghum-associated microbial communities from plants grown in Nebraska, USA.</title>
        <authorList>
            <person name="Schachtman D."/>
        </authorList>
    </citation>
    <scope>NUCLEOTIDE SEQUENCE [LARGE SCALE GENOMIC DNA]</scope>
    <source>
        <strain evidence="2 3">BE313</strain>
    </source>
</reference>
<dbReference type="PANTHER" id="PTHR43283">
    <property type="entry name" value="BETA-LACTAMASE-RELATED"/>
    <property type="match status" value="1"/>
</dbReference>
<evidence type="ECO:0000313" key="3">
    <source>
        <dbReference type="Proteomes" id="UP001180487"/>
    </source>
</evidence>
<dbReference type="PROSITE" id="PS51318">
    <property type="entry name" value="TAT"/>
    <property type="match status" value="1"/>
</dbReference>
<evidence type="ECO:0000313" key="2">
    <source>
        <dbReference type="EMBL" id="MDR7375867.1"/>
    </source>
</evidence>
<dbReference type="Gene3D" id="3.40.710.10">
    <property type="entry name" value="DD-peptidase/beta-lactamase superfamily"/>
    <property type="match status" value="1"/>
</dbReference>
<organism evidence="2 3">
    <name type="scientific">Rhodoferax ferrireducens</name>
    <dbReference type="NCBI Taxonomy" id="192843"/>
    <lineage>
        <taxon>Bacteria</taxon>
        <taxon>Pseudomonadati</taxon>
        <taxon>Pseudomonadota</taxon>
        <taxon>Betaproteobacteria</taxon>
        <taxon>Burkholderiales</taxon>
        <taxon>Comamonadaceae</taxon>
        <taxon>Rhodoferax</taxon>
    </lineage>
</organism>
<evidence type="ECO:0000259" key="1">
    <source>
        <dbReference type="Pfam" id="PF00144"/>
    </source>
</evidence>
<dbReference type="PANTHER" id="PTHR43283:SF7">
    <property type="entry name" value="BETA-LACTAMASE-RELATED DOMAIN-CONTAINING PROTEIN"/>
    <property type="match status" value="1"/>
</dbReference>
<feature type="domain" description="Beta-lactamase-related" evidence="1">
    <location>
        <begin position="66"/>
        <end position="346"/>
    </location>
</feature>
<gene>
    <name evidence="2" type="ORF">J2X19_000525</name>
</gene>
<dbReference type="InterPro" id="IPR001466">
    <property type="entry name" value="Beta-lactam-related"/>
</dbReference>
<dbReference type="InterPro" id="IPR006311">
    <property type="entry name" value="TAT_signal"/>
</dbReference>
<dbReference type="RefSeq" id="WP_310370391.1">
    <property type="nucleotide sequence ID" value="NZ_JAVDXT010000001.1"/>
</dbReference>
<protein>
    <submittedName>
        <fullName evidence="2">CubicO group peptidase (Beta-lactamase class C family)</fullName>
    </submittedName>
</protein>
<name>A0ABU2C3F5_9BURK</name>